<organism evidence="4 5">
    <name type="scientific">Gasterosteus aculeatus aculeatus</name>
    <name type="common">three-spined stickleback</name>
    <dbReference type="NCBI Taxonomy" id="481459"/>
    <lineage>
        <taxon>Eukaryota</taxon>
        <taxon>Metazoa</taxon>
        <taxon>Chordata</taxon>
        <taxon>Craniata</taxon>
        <taxon>Vertebrata</taxon>
        <taxon>Euteleostomi</taxon>
        <taxon>Actinopterygii</taxon>
        <taxon>Neopterygii</taxon>
        <taxon>Teleostei</taxon>
        <taxon>Neoteleostei</taxon>
        <taxon>Acanthomorphata</taxon>
        <taxon>Eupercaria</taxon>
        <taxon>Perciformes</taxon>
        <taxon>Cottioidei</taxon>
        <taxon>Gasterosteales</taxon>
        <taxon>Gasterosteidae</taxon>
        <taxon>Gasterosteus</taxon>
    </lineage>
</organism>
<reference evidence="4 5" key="1">
    <citation type="journal article" date="2021" name="G3 (Bethesda)">
        <title>Improved contiguity of the threespine stickleback genome using long-read sequencing.</title>
        <authorList>
            <person name="Nath S."/>
            <person name="Shaw D.E."/>
            <person name="White M.A."/>
        </authorList>
    </citation>
    <scope>NUCLEOTIDE SEQUENCE [LARGE SCALE GENOMIC DNA]</scope>
    <source>
        <strain evidence="4 5">Lake Benthic</strain>
    </source>
</reference>
<reference evidence="4" key="3">
    <citation type="submission" date="2025-09" db="UniProtKB">
        <authorList>
            <consortium name="Ensembl"/>
        </authorList>
    </citation>
    <scope>IDENTIFICATION</scope>
</reference>
<feature type="domain" description="Ig-like" evidence="3">
    <location>
        <begin position="211"/>
        <end position="291"/>
    </location>
</feature>
<dbReference type="SMART" id="SM00409">
    <property type="entry name" value="IG"/>
    <property type="match status" value="5"/>
</dbReference>
<dbReference type="Proteomes" id="UP000007635">
    <property type="component" value="Chromosome IX"/>
</dbReference>
<feature type="domain" description="Ig-like" evidence="3">
    <location>
        <begin position="301"/>
        <end position="380"/>
    </location>
</feature>
<dbReference type="PANTHER" id="PTHR46013">
    <property type="entry name" value="VASCULAR CELL ADHESION MOLECULE 1"/>
    <property type="match status" value="1"/>
</dbReference>
<dbReference type="InterPro" id="IPR036179">
    <property type="entry name" value="Ig-like_dom_sf"/>
</dbReference>
<protein>
    <recommendedName>
        <fullName evidence="3">Ig-like domain-containing protein</fullName>
    </recommendedName>
</protein>
<keyword evidence="1" id="KW-0812">Transmembrane</keyword>
<sequence>MSPSAGGLVVFLLSVQVIQSQDGWRVNYRQTDVCAAKGSTVYISCYYTYPPGIDPSDIKDRFWFTKEKDGEPVDLKTDSEYSGRVTYRCYSNSRSCYLLITDVRESDSAEYKFTFMTNKPGEKYTGSPGVTLSVTGLQVQVRRLNSTWLELTCHSSCVLSDRPKYVWYKNEEIIKTGSSLPVSSASTDRYSCYLRGSCGHGSPAVYGPQRPSVSVSPSAEMLEGDSVTLTCSTDANPAANYTWYKAHRTSDPHLLSKEPHLVFSSIQSSDSGRYFCTAENQLGRKTSDFISIDVKYGPQRPSVKASPSAEMLEGGSVTLTCSADANPAASYTWYKEHGDSPRASGQIFTITDFTAEHSGNYYCEAQNEMGRSNSTFRLITSSVIQSQDGWRLNYYQTEVCAAKGSRVYMDCDITYPPGIRYYDMKDIFWSTKEKDGEPVDLRTDSEYSGRVAYDCFIKSCSLTITDVRESDSAEYKFTFMTNSPRKKYTGSPGVTLSVTGLQVQVRRLNSTWLELTCHSSCVLSRRPEYDWYKNEENIKTGSSLPVSSGSTDRYSCYLRRSWNQRSPAVYGPQRPSVSVSPSAEMLEGDSVTLTCSTDANPAASYTWYKEHEDSPRASGQIFTITDFTAEHSGNYYCEAQNEMGRSNSTLRLIPSSEKGGSTWSTTTTVFASISAVFLLIIILAVLYIR</sequence>
<keyword evidence="5" id="KW-1185">Reference proteome</keyword>
<keyword evidence="1" id="KW-0472">Membrane</keyword>
<dbReference type="PROSITE" id="PS50835">
    <property type="entry name" value="IG_LIKE"/>
    <property type="match status" value="5"/>
</dbReference>
<keyword evidence="1" id="KW-1133">Transmembrane helix</keyword>
<dbReference type="PANTHER" id="PTHR46013:SF4">
    <property type="entry name" value="B-CELL RECEPTOR CD22-RELATED"/>
    <property type="match status" value="1"/>
</dbReference>
<dbReference type="SMART" id="SM00408">
    <property type="entry name" value="IGc2"/>
    <property type="match status" value="3"/>
</dbReference>
<name>A0AAQ4PLS0_GASAC</name>
<dbReference type="InterPro" id="IPR013783">
    <property type="entry name" value="Ig-like_fold"/>
</dbReference>
<feature type="domain" description="Ig-like" evidence="3">
    <location>
        <begin position="575"/>
        <end position="653"/>
    </location>
</feature>
<dbReference type="Ensembl" id="ENSGACT00000082785.1">
    <property type="protein sequence ID" value="ENSGACP00000039866.1"/>
    <property type="gene ID" value="ENSGACG00000031289.1"/>
</dbReference>
<evidence type="ECO:0000259" key="3">
    <source>
        <dbReference type="PROSITE" id="PS50835"/>
    </source>
</evidence>
<dbReference type="AlphaFoldDB" id="A0AAQ4PLS0"/>
<feature type="signal peptide" evidence="2">
    <location>
        <begin position="1"/>
        <end position="20"/>
    </location>
</feature>
<feature type="chain" id="PRO_5042974352" description="Ig-like domain-containing protein" evidence="2">
    <location>
        <begin position="21"/>
        <end position="689"/>
    </location>
</feature>
<dbReference type="InterPro" id="IPR003599">
    <property type="entry name" value="Ig_sub"/>
</dbReference>
<evidence type="ECO:0000313" key="4">
    <source>
        <dbReference type="Ensembl" id="ENSGACP00000039866.1"/>
    </source>
</evidence>
<proteinExistence type="predicted"/>
<evidence type="ECO:0000256" key="1">
    <source>
        <dbReference type="SAM" id="Phobius"/>
    </source>
</evidence>
<dbReference type="InterPro" id="IPR007110">
    <property type="entry name" value="Ig-like_dom"/>
</dbReference>
<feature type="transmembrane region" description="Helical" evidence="1">
    <location>
        <begin position="669"/>
        <end position="688"/>
    </location>
</feature>
<reference evidence="4" key="2">
    <citation type="submission" date="2025-08" db="UniProtKB">
        <authorList>
            <consortium name="Ensembl"/>
        </authorList>
    </citation>
    <scope>IDENTIFICATION</scope>
</reference>
<dbReference type="SUPFAM" id="SSF48726">
    <property type="entry name" value="Immunoglobulin"/>
    <property type="match status" value="5"/>
</dbReference>
<dbReference type="Pfam" id="PF13895">
    <property type="entry name" value="Ig_2"/>
    <property type="match status" value="1"/>
</dbReference>
<feature type="domain" description="Ig-like" evidence="3">
    <location>
        <begin position="492"/>
        <end position="556"/>
    </location>
</feature>
<dbReference type="CDD" id="cd00096">
    <property type="entry name" value="Ig"/>
    <property type="match status" value="3"/>
</dbReference>
<dbReference type="Gene3D" id="2.60.40.10">
    <property type="entry name" value="Immunoglobulins"/>
    <property type="match status" value="5"/>
</dbReference>
<dbReference type="GeneTree" id="ENSGT01010000222294"/>
<keyword evidence="2" id="KW-0732">Signal</keyword>
<feature type="domain" description="Ig-like" evidence="3">
    <location>
        <begin position="128"/>
        <end position="192"/>
    </location>
</feature>
<accession>A0AAQ4PLS0</accession>
<dbReference type="InterPro" id="IPR003598">
    <property type="entry name" value="Ig_sub2"/>
</dbReference>
<evidence type="ECO:0000313" key="5">
    <source>
        <dbReference type="Proteomes" id="UP000007635"/>
    </source>
</evidence>
<evidence type="ECO:0000256" key="2">
    <source>
        <dbReference type="SAM" id="SignalP"/>
    </source>
</evidence>
<dbReference type="Pfam" id="PF13927">
    <property type="entry name" value="Ig_3"/>
    <property type="match status" value="2"/>
</dbReference>